<sequence>MLGLTNTLTDFSDDKLIDLLNDGDRGALDEIYRRHWSAMYIASFNMLKDHDACMDINQDIFTWLWTKRGELKITSLKSYLLSAVRYKVTDVIRRVKVGKVFLDHLSQAEASFDNVTSDLEVKELRKIILQFIADLPDRCREVFDLSRNHHLSNKEIALRLGITEKAVERQMTIALKRFKSSIGSSYHIFIGLF</sequence>
<evidence type="ECO:0000256" key="2">
    <source>
        <dbReference type="ARBA" id="ARBA00023015"/>
    </source>
</evidence>
<dbReference type="InterPro" id="IPR039425">
    <property type="entry name" value="RNA_pol_sigma-70-like"/>
</dbReference>
<dbReference type="SUPFAM" id="SSF88659">
    <property type="entry name" value="Sigma3 and sigma4 domains of RNA polymerase sigma factors"/>
    <property type="match status" value="1"/>
</dbReference>
<evidence type="ECO:0000256" key="3">
    <source>
        <dbReference type="ARBA" id="ARBA00023082"/>
    </source>
</evidence>
<dbReference type="Proteomes" id="UP000199572">
    <property type="component" value="Unassembled WGS sequence"/>
</dbReference>
<dbReference type="InterPro" id="IPR014284">
    <property type="entry name" value="RNA_pol_sigma-70_dom"/>
</dbReference>
<gene>
    <name evidence="6" type="ORF">SAMN04488023_11281</name>
</gene>
<dbReference type="NCBIfam" id="TIGR02937">
    <property type="entry name" value="sigma70-ECF"/>
    <property type="match status" value="1"/>
</dbReference>
<evidence type="ECO:0000256" key="4">
    <source>
        <dbReference type="ARBA" id="ARBA00023163"/>
    </source>
</evidence>
<name>A0A1H9QQK4_9SPHI</name>
<dbReference type="Gene3D" id="1.10.10.10">
    <property type="entry name" value="Winged helix-like DNA-binding domain superfamily/Winged helix DNA-binding domain"/>
    <property type="match status" value="1"/>
</dbReference>
<dbReference type="AlphaFoldDB" id="A0A1H9QQK4"/>
<keyword evidence="3" id="KW-0731">Sigma factor</keyword>
<dbReference type="GO" id="GO:0006352">
    <property type="term" value="P:DNA-templated transcription initiation"/>
    <property type="evidence" value="ECO:0007669"/>
    <property type="project" value="InterPro"/>
</dbReference>
<dbReference type="Gene3D" id="1.10.1740.10">
    <property type="match status" value="1"/>
</dbReference>
<dbReference type="STRING" id="390241.SAMN04488023_11281"/>
<evidence type="ECO:0000259" key="5">
    <source>
        <dbReference type="Pfam" id="PF08281"/>
    </source>
</evidence>
<evidence type="ECO:0000313" key="7">
    <source>
        <dbReference type="Proteomes" id="UP000199572"/>
    </source>
</evidence>
<keyword evidence="7" id="KW-1185">Reference proteome</keyword>
<proteinExistence type="inferred from homology"/>
<evidence type="ECO:0000313" key="6">
    <source>
        <dbReference type="EMBL" id="SER62119.1"/>
    </source>
</evidence>
<organism evidence="6 7">
    <name type="scientific">Pedobacter rhizosphaerae</name>
    <dbReference type="NCBI Taxonomy" id="390241"/>
    <lineage>
        <taxon>Bacteria</taxon>
        <taxon>Pseudomonadati</taxon>
        <taxon>Bacteroidota</taxon>
        <taxon>Sphingobacteriia</taxon>
        <taxon>Sphingobacteriales</taxon>
        <taxon>Sphingobacteriaceae</taxon>
        <taxon>Pedobacter</taxon>
    </lineage>
</organism>
<dbReference type="Pfam" id="PF08281">
    <property type="entry name" value="Sigma70_r4_2"/>
    <property type="match status" value="1"/>
</dbReference>
<dbReference type="PANTHER" id="PTHR43133:SF46">
    <property type="entry name" value="RNA POLYMERASE SIGMA-70 FACTOR ECF SUBFAMILY"/>
    <property type="match status" value="1"/>
</dbReference>
<dbReference type="InterPro" id="IPR013249">
    <property type="entry name" value="RNA_pol_sigma70_r4_t2"/>
</dbReference>
<protein>
    <submittedName>
        <fullName evidence="6">RNA polymerase sigma-70 factor, ECF subfamily</fullName>
    </submittedName>
</protein>
<reference evidence="6 7" key="1">
    <citation type="submission" date="2016-10" db="EMBL/GenBank/DDBJ databases">
        <authorList>
            <person name="de Groot N.N."/>
        </authorList>
    </citation>
    <scope>NUCLEOTIDE SEQUENCE [LARGE SCALE GENOMIC DNA]</scope>
    <source>
        <strain evidence="6 7">DSM 18610</strain>
    </source>
</reference>
<dbReference type="SUPFAM" id="SSF88946">
    <property type="entry name" value="Sigma2 domain of RNA polymerase sigma factors"/>
    <property type="match status" value="1"/>
</dbReference>
<dbReference type="InterPro" id="IPR036388">
    <property type="entry name" value="WH-like_DNA-bd_sf"/>
</dbReference>
<dbReference type="InterPro" id="IPR013325">
    <property type="entry name" value="RNA_pol_sigma_r2"/>
</dbReference>
<keyword evidence="4" id="KW-0804">Transcription</keyword>
<accession>A0A1H9QQK4</accession>
<comment type="similarity">
    <text evidence="1">Belongs to the sigma-70 factor family. ECF subfamily.</text>
</comment>
<feature type="domain" description="RNA polymerase sigma factor 70 region 4 type 2" evidence="5">
    <location>
        <begin position="126"/>
        <end position="177"/>
    </location>
</feature>
<dbReference type="GO" id="GO:0016987">
    <property type="term" value="F:sigma factor activity"/>
    <property type="evidence" value="ECO:0007669"/>
    <property type="project" value="UniProtKB-KW"/>
</dbReference>
<dbReference type="GO" id="GO:0003677">
    <property type="term" value="F:DNA binding"/>
    <property type="evidence" value="ECO:0007669"/>
    <property type="project" value="InterPro"/>
</dbReference>
<dbReference type="EMBL" id="FOGG01000012">
    <property type="protein sequence ID" value="SER62119.1"/>
    <property type="molecule type" value="Genomic_DNA"/>
</dbReference>
<dbReference type="InterPro" id="IPR013324">
    <property type="entry name" value="RNA_pol_sigma_r3/r4-like"/>
</dbReference>
<evidence type="ECO:0000256" key="1">
    <source>
        <dbReference type="ARBA" id="ARBA00010641"/>
    </source>
</evidence>
<dbReference type="PANTHER" id="PTHR43133">
    <property type="entry name" value="RNA POLYMERASE ECF-TYPE SIGMA FACTO"/>
    <property type="match status" value="1"/>
</dbReference>
<keyword evidence="2" id="KW-0805">Transcription regulation</keyword>